<sequence length="370" mass="39844">MTGSARCGRNRSTAFTLVELLVVIAIIGILVALLLPAVQSAREAARRSTCTNNQKQLALACLNYESTHGKLPYARKVDRWDSYTWTQLIMPYIEQQQVYDNYYDIDDTSKSGGDQWTSWAPLGTDSRKRSAREAQIPGFYCPSANTPLPNEMNQAPYSFWRGNYRASMGSEINMYGDTTTTLQAFKSAPNLNVFGPGAFQVEPNQGYQGINSQISMSYGGAPKQVRLAQITDGTSNTILLSEGITATEVVAYGGPLGSVLYGNMGGALMTTVTAPNESSVADRLQGPCPNQTNPPDSAYPIESAPCNGTPSVPTNGPGATNVWVAARSYHPGGVIAAKADGSIDFYTNGIDISYWRSLGTRAANDIVNDQ</sequence>
<dbReference type="PANTHER" id="PTHR30093:SF2">
    <property type="entry name" value="TYPE II SECRETION SYSTEM PROTEIN H"/>
    <property type="match status" value="1"/>
</dbReference>
<keyword evidence="1" id="KW-1133">Transmembrane helix</keyword>
<feature type="transmembrane region" description="Helical" evidence="1">
    <location>
        <begin position="20"/>
        <end position="38"/>
    </location>
</feature>
<keyword evidence="1" id="KW-0472">Membrane</keyword>
<dbReference type="Proteomes" id="UP001155241">
    <property type="component" value="Unassembled WGS sequence"/>
</dbReference>
<dbReference type="EMBL" id="JAMXLR010000089">
    <property type="protein sequence ID" value="MCO6047095.1"/>
    <property type="molecule type" value="Genomic_DNA"/>
</dbReference>
<dbReference type="SUPFAM" id="SSF54523">
    <property type="entry name" value="Pili subunits"/>
    <property type="match status" value="1"/>
</dbReference>
<evidence type="ECO:0000259" key="2">
    <source>
        <dbReference type="Pfam" id="PF07596"/>
    </source>
</evidence>
<proteinExistence type="predicted"/>
<gene>
    <name evidence="3" type="ORF">NG895_24625</name>
</gene>
<keyword evidence="1" id="KW-0812">Transmembrane</keyword>
<comment type="caution">
    <text evidence="3">The sequence shown here is derived from an EMBL/GenBank/DDBJ whole genome shotgun (WGS) entry which is preliminary data.</text>
</comment>
<evidence type="ECO:0000313" key="4">
    <source>
        <dbReference type="Proteomes" id="UP001155241"/>
    </source>
</evidence>
<organism evidence="3 4">
    <name type="scientific">Aeoliella straminimaris</name>
    <dbReference type="NCBI Taxonomy" id="2954799"/>
    <lineage>
        <taxon>Bacteria</taxon>
        <taxon>Pseudomonadati</taxon>
        <taxon>Planctomycetota</taxon>
        <taxon>Planctomycetia</taxon>
        <taxon>Pirellulales</taxon>
        <taxon>Lacipirellulaceae</taxon>
        <taxon>Aeoliella</taxon>
    </lineage>
</organism>
<keyword evidence="4" id="KW-1185">Reference proteome</keyword>
<dbReference type="InterPro" id="IPR011453">
    <property type="entry name" value="DUF1559"/>
</dbReference>
<dbReference type="Pfam" id="PF07596">
    <property type="entry name" value="SBP_bac_10"/>
    <property type="match status" value="1"/>
</dbReference>
<name>A0A9X2JII1_9BACT</name>
<reference evidence="3" key="1">
    <citation type="submission" date="2022-06" db="EMBL/GenBank/DDBJ databases">
        <title>Aeoliella straminimaris, a novel planctomycete from sediments.</title>
        <authorList>
            <person name="Vitorino I.R."/>
            <person name="Lage O.M."/>
        </authorList>
    </citation>
    <scope>NUCLEOTIDE SEQUENCE</scope>
    <source>
        <strain evidence="3">ICT_H6.2</strain>
    </source>
</reference>
<dbReference type="InterPro" id="IPR012902">
    <property type="entry name" value="N_methyl_site"/>
</dbReference>
<dbReference type="Pfam" id="PF07963">
    <property type="entry name" value="N_methyl"/>
    <property type="match status" value="1"/>
</dbReference>
<protein>
    <submittedName>
        <fullName evidence="3">DUF1559 domain-containing protein</fullName>
    </submittedName>
</protein>
<evidence type="ECO:0000313" key="3">
    <source>
        <dbReference type="EMBL" id="MCO6047095.1"/>
    </source>
</evidence>
<dbReference type="AlphaFoldDB" id="A0A9X2JII1"/>
<dbReference type="NCBIfam" id="TIGR02532">
    <property type="entry name" value="IV_pilin_GFxxxE"/>
    <property type="match status" value="1"/>
</dbReference>
<dbReference type="Gene3D" id="3.30.700.10">
    <property type="entry name" value="Glycoprotein, Type 4 Pilin"/>
    <property type="match status" value="1"/>
</dbReference>
<feature type="domain" description="DUF1559" evidence="2">
    <location>
        <begin position="39"/>
        <end position="351"/>
    </location>
</feature>
<dbReference type="RefSeq" id="WP_252855208.1">
    <property type="nucleotide sequence ID" value="NZ_JAMXLR010000089.1"/>
</dbReference>
<dbReference type="InterPro" id="IPR045584">
    <property type="entry name" value="Pilin-like"/>
</dbReference>
<accession>A0A9X2JII1</accession>
<evidence type="ECO:0000256" key="1">
    <source>
        <dbReference type="SAM" id="Phobius"/>
    </source>
</evidence>
<dbReference type="PANTHER" id="PTHR30093">
    <property type="entry name" value="GENERAL SECRETION PATHWAY PROTEIN G"/>
    <property type="match status" value="1"/>
</dbReference>